<dbReference type="Proteomes" id="UP001528823">
    <property type="component" value="Unassembled WGS sequence"/>
</dbReference>
<name>A0ABT5U735_9GAMM</name>
<dbReference type="EMBL" id="JAPMOU010000009">
    <property type="protein sequence ID" value="MDE1462184.1"/>
    <property type="molecule type" value="Genomic_DNA"/>
</dbReference>
<protein>
    <submittedName>
        <fullName evidence="1">Uncharacterized protein</fullName>
    </submittedName>
</protein>
<evidence type="ECO:0000313" key="1">
    <source>
        <dbReference type="EMBL" id="MDE1462184.1"/>
    </source>
</evidence>
<reference evidence="1 2" key="1">
    <citation type="submission" date="2022-11" db="EMBL/GenBank/DDBJ databases">
        <title>Spartinivicinus poritis sp. nov., isolated from scleractinian coral Porites lutea.</title>
        <authorList>
            <person name="Zhang G."/>
            <person name="Cai L."/>
            <person name="Wei Q."/>
        </authorList>
    </citation>
    <scope>NUCLEOTIDE SEQUENCE [LARGE SCALE GENOMIC DNA]</scope>
    <source>
        <strain evidence="1 2">A2-2</strain>
    </source>
</reference>
<organism evidence="1 2">
    <name type="scientific">Spartinivicinus poritis</name>
    <dbReference type="NCBI Taxonomy" id="2994640"/>
    <lineage>
        <taxon>Bacteria</taxon>
        <taxon>Pseudomonadati</taxon>
        <taxon>Pseudomonadota</taxon>
        <taxon>Gammaproteobacteria</taxon>
        <taxon>Oceanospirillales</taxon>
        <taxon>Zooshikellaceae</taxon>
        <taxon>Spartinivicinus</taxon>
    </lineage>
</organism>
<comment type="caution">
    <text evidence="1">The sequence shown here is derived from an EMBL/GenBank/DDBJ whole genome shotgun (WGS) entry which is preliminary data.</text>
</comment>
<keyword evidence="2" id="KW-1185">Reference proteome</keyword>
<evidence type="ECO:0000313" key="2">
    <source>
        <dbReference type="Proteomes" id="UP001528823"/>
    </source>
</evidence>
<proteinExistence type="predicted"/>
<accession>A0ABT5U735</accession>
<gene>
    <name evidence="1" type="ORF">ORQ98_09380</name>
</gene>
<sequence>MAEWYTQKINNLFTSWLEIITSEAYQEIENASANSKSLTKTTASRTIVKEARKFLGIGIIGDDIDRTDWYEKFKIKTIDAKKAQLYISPTGTSSETMEKHTVLNAWATVNQGAIKRIEIKENEKKDELYEVFFFYNCAKTLVTLLDILDKIIETPQKYTNSEIQYNVKGNAEIIREKIKDKKLMGQIITLMPKKYTRKKYHVMKYTLTAGSYWTEKQLTLLAGIKNGIENNDKYLSKLTQLSTDMINTYYAQIDVITEKTDEIRQEFMKKIQDRPQLNPKNLTNDDVEVLFKMRNKLTSLECLMTATKDTLLKSLERANNFNKIEYALLESACTTLTERIKIGVSGLNLIASQAATTIKELAESIKILKTNGSETTIKIVDTKIEHIRNEALRVEQMIATTRTWITEMIPQ</sequence>
<dbReference type="RefSeq" id="WP_274688543.1">
    <property type="nucleotide sequence ID" value="NZ_JAPMOU010000009.1"/>
</dbReference>